<feature type="signal peptide" evidence="1">
    <location>
        <begin position="1"/>
        <end position="24"/>
    </location>
</feature>
<keyword evidence="3" id="KW-1185">Reference proteome</keyword>
<name>A0A7I9XQJ7_9MYCO</name>
<keyword evidence="1" id="KW-0732">Signal</keyword>
<dbReference type="Proteomes" id="UP000465263">
    <property type="component" value="Unassembled WGS sequence"/>
</dbReference>
<comment type="caution">
    <text evidence="2">The sequence shown here is derived from an EMBL/GenBank/DDBJ whole genome shotgun (WGS) entry which is preliminary data.</text>
</comment>
<dbReference type="AlphaFoldDB" id="A0A7I9XQJ7"/>
<reference evidence="2 3" key="1">
    <citation type="journal article" date="2019" name="Emerg. Microbes Infect.">
        <title>Comprehensive subspecies identification of 175 nontuberculous mycobacteria species based on 7547 genomic profiles.</title>
        <authorList>
            <person name="Matsumoto Y."/>
            <person name="Kinjo T."/>
            <person name="Motooka D."/>
            <person name="Nabeya D."/>
            <person name="Jung N."/>
            <person name="Uechi K."/>
            <person name="Horii T."/>
            <person name="Iida T."/>
            <person name="Fujita J."/>
            <person name="Nakamura S."/>
        </authorList>
    </citation>
    <scope>NUCLEOTIDE SEQUENCE [LARGE SCALE GENOMIC DNA]</scope>
    <source>
        <strain evidence="2 3">JCM 16017</strain>
    </source>
</reference>
<evidence type="ECO:0000256" key="1">
    <source>
        <dbReference type="SAM" id="SignalP"/>
    </source>
</evidence>
<evidence type="ECO:0000313" key="3">
    <source>
        <dbReference type="Proteomes" id="UP000465263"/>
    </source>
</evidence>
<feature type="chain" id="PRO_5029635729" evidence="1">
    <location>
        <begin position="25"/>
        <end position="184"/>
    </location>
</feature>
<organism evidence="2 3">
    <name type="scientific">Mycolicibacter senuensis</name>
    <dbReference type="NCBI Taxonomy" id="386913"/>
    <lineage>
        <taxon>Bacteria</taxon>
        <taxon>Bacillati</taxon>
        <taxon>Actinomycetota</taxon>
        <taxon>Actinomycetes</taxon>
        <taxon>Mycobacteriales</taxon>
        <taxon>Mycobacteriaceae</taxon>
        <taxon>Mycolicibacter</taxon>
    </lineage>
</organism>
<protein>
    <submittedName>
        <fullName evidence="2">Uncharacterized protein</fullName>
    </submittedName>
</protein>
<proteinExistence type="predicted"/>
<sequence length="184" mass="19654">MNLLYFAPAAIIAAVLGNPVAARAEPPHPEAVIDPFPDIRYYDIVDAEPYVLPGGVWFTTPGGQNCGIWGRGNFGCSGDIPGAPDGVRHIGWVNGDRAVHYDWSMAARFPATRAVTPLPAHAKIIHEGTSCAVTVDGRAYCERGPLRFVMEPSKTWLSAGWTDLSWMERGPASCSPPGGGACYS</sequence>
<evidence type="ECO:0000313" key="2">
    <source>
        <dbReference type="EMBL" id="GFG72018.1"/>
    </source>
</evidence>
<dbReference type="RefSeq" id="WP_085082067.1">
    <property type="nucleotide sequence ID" value="NZ_BLKV01000002.1"/>
</dbReference>
<dbReference type="EMBL" id="BLKV01000002">
    <property type="protein sequence ID" value="GFG72018.1"/>
    <property type="molecule type" value="Genomic_DNA"/>
</dbReference>
<gene>
    <name evidence="2" type="ORF">MSEN_37380</name>
</gene>
<accession>A0A7I9XQJ7</accession>